<evidence type="ECO:0000313" key="2">
    <source>
        <dbReference type="EMBL" id="GER91225.1"/>
    </source>
</evidence>
<sequence>MQLNHLNLCVDDLAQARAFFQDRFDFQFLEQKGNAIAVMTDRHHFTLVLSQYRDIEKEPPAYPKDFHVGFILETCAQVDQTYSRLEATEIQLTQGPRNMRGSYGFYFKALNNILFEVSCPH</sequence>
<feature type="domain" description="VOC" evidence="1">
    <location>
        <begin position="2"/>
        <end position="120"/>
    </location>
</feature>
<dbReference type="RefSeq" id="WP_151758887.1">
    <property type="nucleotide sequence ID" value="NZ_BKZW01000003.1"/>
</dbReference>
<accession>A0A5J4KTK2</accession>
<evidence type="ECO:0000313" key="3">
    <source>
        <dbReference type="Proteomes" id="UP000326912"/>
    </source>
</evidence>
<dbReference type="Proteomes" id="UP000326912">
    <property type="component" value="Unassembled WGS sequence"/>
</dbReference>
<gene>
    <name evidence="2" type="ORF">KDW_53870</name>
</gene>
<name>A0A5J4KTK2_9CHLR</name>
<dbReference type="PANTHER" id="PTHR36113:SF3">
    <property type="entry name" value="SLL5075 PROTEIN"/>
    <property type="match status" value="1"/>
</dbReference>
<dbReference type="Gene3D" id="3.10.180.10">
    <property type="entry name" value="2,3-Dihydroxybiphenyl 1,2-Dioxygenase, domain 1"/>
    <property type="match status" value="1"/>
</dbReference>
<dbReference type="InterPro" id="IPR051332">
    <property type="entry name" value="Fosfomycin_Res_Enzymes"/>
</dbReference>
<dbReference type="SUPFAM" id="SSF54593">
    <property type="entry name" value="Glyoxalase/Bleomycin resistance protein/Dihydroxybiphenyl dioxygenase"/>
    <property type="match status" value="1"/>
</dbReference>
<dbReference type="InterPro" id="IPR037523">
    <property type="entry name" value="VOC_core"/>
</dbReference>
<dbReference type="Pfam" id="PF00903">
    <property type="entry name" value="Glyoxalase"/>
    <property type="match status" value="1"/>
</dbReference>
<dbReference type="EMBL" id="BKZW01000003">
    <property type="protein sequence ID" value="GER91225.1"/>
    <property type="molecule type" value="Genomic_DNA"/>
</dbReference>
<evidence type="ECO:0000259" key="1">
    <source>
        <dbReference type="PROSITE" id="PS51819"/>
    </source>
</evidence>
<organism evidence="2 3">
    <name type="scientific">Dictyobacter vulcani</name>
    <dbReference type="NCBI Taxonomy" id="2607529"/>
    <lineage>
        <taxon>Bacteria</taxon>
        <taxon>Bacillati</taxon>
        <taxon>Chloroflexota</taxon>
        <taxon>Ktedonobacteria</taxon>
        <taxon>Ktedonobacterales</taxon>
        <taxon>Dictyobacteraceae</taxon>
        <taxon>Dictyobacter</taxon>
    </lineage>
</organism>
<dbReference type="PROSITE" id="PS51819">
    <property type="entry name" value="VOC"/>
    <property type="match status" value="1"/>
</dbReference>
<dbReference type="InterPro" id="IPR004360">
    <property type="entry name" value="Glyas_Fos-R_dOase_dom"/>
</dbReference>
<dbReference type="CDD" id="cd06587">
    <property type="entry name" value="VOC"/>
    <property type="match status" value="1"/>
</dbReference>
<proteinExistence type="predicted"/>
<protein>
    <submittedName>
        <fullName evidence="2">Glyoxalase</fullName>
    </submittedName>
</protein>
<dbReference type="InterPro" id="IPR029068">
    <property type="entry name" value="Glyas_Bleomycin-R_OHBP_Dase"/>
</dbReference>
<reference evidence="2 3" key="1">
    <citation type="submission" date="2019-10" db="EMBL/GenBank/DDBJ databases">
        <title>Dictyobacter vulcani sp. nov., within the class Ktedonobacteria, isolated from soil of volcanic Mt. Zao.</title>
        <authorList>
            <person name="Zheng Y."/>
            <person name="Wang C.M."/>
            <person name="Sakai Y."/>
            <person name="Abe K."/>
            <person name="Yokota A."/>
            <person name="Yabe S."/>
        </authorList>
    </citation>
    <scope>NUCLEOTIDE SEQUENCE [LARGE SCALE GENOMIC DNA]</scope>
    <source>
        <strain evidence="2 3">W12</strain>
    </source>
</reference>
<dbReference type="AlphaFoldDB" id="A0A5J4KTK2"/>
<comment type="caution">
    <text evidence="2">The sequence shown here is derived from an EMBL/GenBank/DDBJ whole genome shotgun (WGS) entry which is preliminary data.</text>
</comment>
<dbReference type="PANTHER" id="PTHR36113">
    <property type="entry name" value="LYASE, PUTATIVE-RELATED-RELATED"/>
    <property type="match status" value="1"/>
</dbReference>
<keyword evidence="3" id="KW-1185">Reference proteome</keyword>